<feature type="compositionally biased region" description="Low complexity" evidence="1">
    <location>
        <begin position="168"/>
        <end position="180"/>
    </location>
</feature>
<gene>
    <name evidence="2" type="ORF">RSOLAG1IB_05499</name>
</gene>
<dbReference type="OrthoDB" id="3363802at2759"/>
<feature type="compositionally biased region" description="Low complexity" evidence="1">
    <location>
        <begin position="290"/>
        <end position="303"/>
    </location>
</feature>
<dbReference type="EMBL" id="LN679108">
    <property type="protein sequence ID" value="CEL63737.1"/>
    <property type="molecule type" value="Genomic_DNA"/>
</dbReference>
<dbReference type="PANTHER" id="PTHR28034:SF1">
    <property type="entry name" value="NUCLEOMORPHIN"/>
    <property type="match status" value="1"/>
</dbReference>
<dbReference type="PANTHER" id="PTHR28034">
    <property type="entry name" value="SET1 COMPLEX COMPONENT SHG1"/>
    <property type="match status" value="1"/>
</dbReference>
<dbReference type="AlphaFoldDB" id="A0A0B7G5J2"/>
<sequence>MADIDIALPSERELELETLLRQREKQISSLADEISNLRRKLPGASDPEDDAAISIPAPVLALLAPLVTHGPSTGTPAPLSNAITQRLKLLQTENEELYELLRASELARQREEVVGLRRTIKHLEDQLEGAEARITELNSKLDHGRAPLAKSVVQQQQRRSSTPDQRRSASPPRRSIPASNRPRERSREHDRDRERERERDRDRDRDRERERDRDRDWDRERERDRDRDRDRGNLPTGPRAHKKPRLGPPENGGRKSGDGPGGNAQRSVSGRNGAGGGGRGGPPRGGGPGLPIRGSATTASSTGQNGGAGQGGDRGLVQRLGL</sequence>
<protein>
    <submittedName>
        <fullName evidence="2">Uncharacterized protein</fullName>
    </submittedName>
</protein>
<reference evidence="2 3" key="1">
    <citation type="submission" date="2014-11" db="EMBL/GenBank/DDBJ databases">
        <authorList>
            <person name="Wibberg Daniel"/>
        </authorList>
    </citation>
    <scope>NUCLEOTIDE SEQUENCE [LARGE SCALE GENOMIC DNA]</scope>
    <source>
        <strain evidence="2">Rhizoctonia solani AG1-IB 7/3/14</strain>
    </source>
</reference>
<proteinExistence type="predicted"/>
<accession>A0A0B7G5J2</accession>
<evidence type="ECO:0000313" key="3">
    <source>
        <dbReference type="Proteomes" id="UP000059188"/>
    </source>
</evidence>
<feature type="compositionally biased region" description="Gly residues" evidence="1">
    <location>
        <begin position="304"/>
        <end position="314"/>
    </location>
</feature>
<feature type="compositionally biased region" description="Low complexity" evidence="1">
    <location>
        <begin position="151"/>
        <end position="160"/>
    </location>
</feature>
<organism evidence="2 3">
    <name type="scientific">Thanatephorus cucumeris (strain AG1-IB / isolate 7/3/14)</name>
    <name type="common">Lettuce bottom rot fungus</name>
    <name type="synonym">Rhizoctonia solani</name>
    <dbReference type="NCBI Taxonomy" id="1108050"/>
    <lineage>
        <taxon>Eukaryota</taxon>
        <taxon>Fungi</taxon>
        <taxon>Dikarya</taxon>
        <taxon>Basidiomycota</taxon>
        <taxon>Agaricomycotina</taxon>
        <taxon>Agaricomycetes</taxon>
        <taxon>Cantharellales</taxon>
        <taxon>Ceratobasidiaceae</taxon>
        <taxon>Rhizoctonia</taxon>
        <taxon>Rhizoctonia solani AG-1</taxon>
    </lineage>
</organism>
<keyword evidence="3" id="KW-1185">Reference proteome</keyword>
<evidence type="ECO:0000256" key="1">
    <source>
        <dbReference type="SAM" id="MobiDB-lite"/>
    </source>
</evidence>
<name>A0A0B7G5J2_THACB</name>
<dbReference type="STRING" id="1108050.A0A0B7G5J2"/>
<feature type="region of interest" description="Disordered" evidence="1">
    <location>
        <begin position="138"/>
        <end position="322"/>
    </location>
</feature>
<feature type="compositionally biased region" description="Gly residues" evidence="1">
    <location>
        <begin position="272"/>
        <end position="289"/>
    </location>
</feature>
<feature type="compositionally biased region" description="Basic and acidic residues" evidence="1">
    <location>
        <begin position="181"/>
        <end position="232"/>
    </location>
</feature>
<evidence type="ECO:0000313" key="2">
    <source>
        <dbReference type="EMBL" id="CEL63737.1"/>
    </source>
</evidence>
<dbReference type="Proteomes" id="UP000059188">
    <property type="component" value="Unassembled WGS sequence"/>
</dbReference>